<organism evidence="2">
    <name type="scientific">Sulfolobus acidocaldarius Ron12/I</name>
    <dbReference type="NCBI Taxonomy" id="1028567"/>
    <lineage>
        <taxon>Archaea</taxon>
        <taxon>Thermoproteota</taxon>
        <taxon>Thermoprotei</taxon>
        <taxon>Sulfolobales</taxon>
        <taxon>Sulfolobaceae</taxon>
        <taxon>Sulfolobus</taxon>
    </lineage>
</organism>
<sequence>MGRKEVYMDITYKSTTAITSLRSVRLGEDRSISVSIVVGSFSKMLSIGIIRRLGIWH</sequence>
<dbReference type="HOGENOM" id="CLU_2985835_0_0_2"/>
<reference evidence="1 2" key="1">
    <citation type="journal article" date="2012" name="ISME J.">
        <title>Genomic evidence of rapid, global-scale gene flow in a Sulfolobus species.</title>
        <authorList>
            <person name="Mao D."/>
            <person name="Grogan D."/>
        </authorList>
    </citation>
    <scope>NUCLEOTIDE SEQUENCE [LARGE SCALE GENOMIC DNA]</scope>
    <source>
        <strain evidence="1 2">Ron12/I</strain>
    </source>
</reference>
<dbReference type="EMBL" id="CP002818">
    <property type="protein sequence ID" value="AGE73363.1"/>
    <property type="molecule type" value="Genomic_DNA"/>
</dbReference>
<accession>M1ICB5</accession>
<dbReference type="PATRIC" id="fig|1028567.7.peg.1113"/>
<evidence type="ECO:0000313" key="1">
    <source>
        <dbReference type="EMBL" id="AGE73363.1"/>
    </source>
</evidence>
<dbReference type="KEGG" id="sacr:SacRon12I_05625"/>
<dbReference type="Proteomes" id="UP000011280">
    <property type="component" value="Chromosome"/>
</dbReference>
<evidence type="ECO:0000313" key="2">
    <source>
        <dbReference type="Proteomes" id="UP000011280"/>
    </source>
</evidence>
<dbReference type="AlphaFoldDB" id="M1ICB5"/>
<protein>
    <submittedName>
        <fullName evidence="1">Uncharacterized protein</fullName>
    </submittedName>
</protein>
<name>M1ICB5_9CREN</name>
<gene>
    <name evidence="1" type="ORF">SacRon12I_05625</name>
</gene>
<proteinExistence type="predicted"/>